<evidence type="ECO:0000313" key="5">
    <source>
        <dbReference type="EMBL" id="KAG9447827.1"/>
    </source>
</evidence>
<dbReference type="PANTHER" id="PTHR31747">
    <property type="entry name" value="PROTEIN LSD1"/>
    <property type="match status" value="1"/>
</dbReference>
<feature type="domain" description="Zinc finger LSD1-type" evidence="4">
    <location>
        <begin position="60"/>
        <end position="84"/>
    </location>
</feature>
<dbReference type="GO" id="GO:0005634">
    <property type="term" value="C:nucleus"/>
    <property type="evidence" value="ECO:0007669"/>
    <property type="project" value="UniProtKB-SubCell"/>
</dbReference>
<evidence type="ECO:0000256" key="3">
    <source>
        <dbReference type="SAM" id="MobiDB-lite"/>
    </source>
</evidence>
<evidence type="ECO:0000256" key="2">
    <source>
        <dbReference type="ARBA" id="ARBA00023242"/>
    </source>
</evidence>
<evidence type="ECO:0000313" key="6">
    <source>
        <dbReference type="Proteomes" id="UP000825729"/>
    </source>
</evidence>
<feature type="compositionally biased region" description="Pro residues" evidence="3">
    <location>
        <begin position="101"/>
        <end position="111"/>
    </location>
</feature>
<proteinExistence type="predicted"/>
<dbReference type="InterPro" id="IPR040319">
    <property type="entry name" value="LSD1-like"/>
</dbReference>
<dbReference type="AlphaFoldDB" id="A0AAV7EJG5"/>
<dbReference type="NCBIfam" id="TIGR01053">
    <property type="entry name" value="LSD1"/>
    <property type="match status" value="2"/>
</dbReference>
<keyword evidence="2" id="KW-0539">Nucleus</keyword>
<dbReference type="EMBL" id="JAINDJ010000005">
    <property type="protein sequence ID" value="KAG9447827.1"/>
    <property type="molecule type" value="Genomic_DNA"/>
</dbReference>
<reference evidence="5 6" key="1">
    <citation type="submission" date="2021-07" db="EMBL/GenBank/DDBJ databases">
        <title>The Aristolochia fimbriata genome: insights into angiosperm evolution, floral development and chemical biosynthesis.</title>
        <authorList>
            <person name="Jiao Y."/>
        </authorList>
    </citation>
    <scope>NUCLEOTIDE SEQUENCE [LARGE SCALE GENOMIC DNA]</scope>
    <source>
        <strain evidence="5">IBCAS-2021</strain>
        <tissue evidence="5">Leaf</tissue>
    </source>
</reference>
<keyword evidence="6" id="KW-1185">Reference proteome</keyword>
<feature type="region of interest" description="Disordered" evidence="3">
    <location>
        <begin position="92"/>
        <end position="111"/>
    </location>
</feature>
<dbReference type="PANTHER" id="PTHR31747:SF17">
    <property type="entry name" value="PROTEIN LOL2"/>
    <property type="match status" value="1"/>
</dbReference>
<protein>
    <recommendedName>
        <fullName evidence="4">Zinc finger LSD1-type domain-containing protein</fullName>
    </recommendedName>
</protein>
<feature type="domain" description="Zinc finger LSD1-type" evidence="4">
    <location>
        <begin position="22"/>
        <end position="45"/>
    </location>
</feature>
<dbReference type="InterPro" id="IPR005735">
    <property type="entry name" value="Znf_LSD1"/>
</dbReference>
<organism evidence="5 6">
    <name type="scientific">Aristolochia fimbriata</name>
    <name type="common">White veined hardy Dutchman's pipe vine</name>
    <dbReference type="NCBI Taxonomy" id="158543"/>
    <lineage>
        <taxon>Eukaryota</taxon>
        <taxon>Viridiplantae</taxon>
        <taxon>Streptophyta</taxon>
        <taxon>Embryophyta</taxon>
        <taxon>Tracheophyta</taxon>
        <taxon>Spermatophyta</taxon>
        <taxon>Magnoliopsida</taxon>
        <taxon>Magnoliidae</taxon>
        <taxon>Piperales</taxon>
        <taxon>Aristolochiaceae</taxon>
        <taxon>Aristolochia</taxon>
    </lineage>
</organism>
<name>A0AAV7EJG5_ARIFI</name>
<dbReference type="Proteomes" id="UP000825729">
    <property type="component" value="Unassembled WGS sequence"/>
</dbReference>
<accession>A0AAV7EJG5</accession>
<evidence type="ECO:0000256" key="1">
    <source>
        <dbReference type="ARBA" id="ARBA00004123"/>
    </source>
</evidence>
<comment type="caution">
    <text evidence="5">The sequence shown here is derived from an EMBL/GenBank/DDBJ whole genome shotgun (WGS) entry which is preliminary data.</text>
</comment>
<dbReference type="Pfam" id="PF06943">
    <property type="entry name" value="zf-LSD1"/>
    <property type="match status" value="2"/>
</dbReference>
<evidence type="ECO:0000259" key="4">
    <source>
        <dbReference type="Pfam" id="PF06943"/>
    </source>
</evidence>
<sequence length="111" mass="11977">MGNPDVPPGWSPPQAEMGQMTCGNCHRLLSYPQGAKHVRCACCQTANLVLEAHEVGNVKCDGCSVLLMYPYGAPSVKCSSCHFITKIGEHNRRPPASVQQGPPPLTRNPLH</sequence>
<comment type="subcellular location">
    <subcellularLocation>
        <location evidence="1">Nucleus</location>
    </subcellularLocation>
</comment>
<gene>
    <name evidence="5" type="ORF">H6P81_013955</name>
</gene>